<dbReference type="AlphaFoldDB" id="A0AA39IKB1"/>
<dbReference type="PANTHER" id="PTHR24388">
    <property type="entry name" value="ZINC FINGER PROTEIN"/>
    <property type="match status" value="1"/>
</dbReference>
<feature type="domain" description="C2H2-type" evidence="14">
    <location>
        <begin position="111"/>
        <end position="138"/>
    </location>
</feature>
<evidence type="ECO:0000256" key="7">
    <source>
        <dbReference type="ARBA" id="ARBA00022833"/>
    </source>
</evidence>
<feature type="region of interest" description="Disordered" evidence="12">
    <location>
        <begin position="520"/>
        <end position="577"/>
    </location>
</feature>
<keyword evidence="9 13" id="KW-0472">Membrane</keyword>
<dbReference type="FunFam" id="3.30.160.60:FF:002343">
    <property type="entry name" value="Zinc finger protein 33A"/>
    <property type="match status" value="1"/>
</dbReference>
<comment type="subcellular location">
    <subcellularLocation>
        <location evidence="2">Membrane</location>
        <topology evidence="2">Multi-pass membrane protein</topology>
    </subcellularLocation>
    <subcellularLocation>
        <location evidence="1">Nucleus</location>
    </subcellularLocation>
</comment>
<evidence type="ECO:0000256" key="11">
    <source>
        <dbReference type="PROSITE-ProRule" id="PRU00042"/>
    </source>
</evidence>
<dbReference type="GO" id="GO:0005634">
    <property type="term" value="C:nucleus"/>
    <property type="evidence" value="ECO:0007669"/>
    <property type="project" value="UniProtKB-SubCell"/>
</dbReference>
<evidence type="ECO:0000256" key="1">
    <source>
        <dbReference type="ARBA" id="ARBA00004123"/>
    </source>
</evidence>
<keyword evidence="10" id="KW-0539">Nucleus</keyword>
<evidence type="ECO:0000313" key="16">
    <source>
        <dbReference type="Proteomes" id="UP001175271"/>
    </source>
</evidence>
<keyword evidence="7" id="KW-0862">Zinc</keyword>
<dbReference type="PROSITE" id="PS50157">
    <property type="entry name" value="ZINC_FINGER_C2H2_2"/>
    <property type="match status" value="3"/>
</dbReference>
<evidence type="ECO:0000259" key="14">
    <source>
        <dbReference type="PROSITE" id="PS50157"/>
    </source>
</evidence>
<feature type="transmembrane region" description="Helical" evidence="13">
    <location>
        <begin position="224"/>
        <end position="250"/>
    </location>
</feature>
<keyword evidence="3 13" id="KW-0812">Transmembrane</keyword>
<dbReference type="GO" id="GO:0000981">
    <property type="term" value="F:DNA-binding transcription factor activity, RNA polymerase II-specific"/>
    <property type="evidence" value="ECO:0007669"/>
    <property type="project" value="TreeGrafter"/>
</dbReference>
<evidence type="ECO:0000256" key="9">
    <source>
        <dbReference type="ARBA" id="ARBA00023136"/>
    </source>
</evidence>
<dbReference type="InterPro" id="IPR008952">
    <property type="entry name" value="Tetraspanin_EC2_sf"/>
</dbReference>
<dbReference type="Proteomes" id="UP001175271">
    <property type="component" value="Unassembled WGS sequence"/>
</dbReference>
<evidence type="ECO:0000256" key="10">
    <source>
        <dbReference type="ARBA" id="ARBA00023242"/>
    </source>
</evidence>
<evidence type="ECO:0000256" key="3">
    <source>
        <dbReference type="ARBA" id="ARBA00022692"/>
    </source>
</evidence>
<dbReference type="Pfam" id="PF00335">
    <property type="entry name" value="Tetraspanin"/>
    <property type="match status" value="1"/>
</dbReference>
<dbReference type="Pfam" id="PF00096">
    <property type="entry name" value="zf-C2H2"/>
    <property type="match status" value="3"/>
</dbReference>
<dbReference type="InterPro" id="IPR050527">
    <property type="entry name" value="Snail/Krueppel_Znf"/>
</dbReference>
<feature type="domain" description="C2H2-type" evidence="14">
    <location>
        <begin position="83"/>
        <end position="110"/>
    </location>
</feature>
<reference evidence="15" key="1">
    <citation type="submission" date="2023-06" db="EMBL/GenBank/DDBJ databases">
        <title>Genomic analysis of the entomopathogenic nematode Steinernema hermaphroditum.</title>
        <authorList>
            <person name="Schwarz E.M."/>
            <person name="Heppert J.K."/>
            <person name="Baniya A."/>
            <person name="Schwartz H.T."/>
            <person name="Tan C.-H."/>
            <person name="Antoshechkin I."/>
            <person name="Sternberg P.W."/>
            <person name="Goodrich-Blair H."/>
            <person name="Dillman A.R."/>
        </authorList>
    </citation>
    <scope>NUCLEOTIDE SEQUENCE</scope>
    <source>
        <strain evidence="15">PS9179</strain>
        <tissue evidence="15">Whole animal</tissue>
    </source>
</reference>
<evidence type="ECO:0000256" key="5">
    <source>
        <dbReference type="ARBA" id="ARBA00022737"/>
    </source>
</evidence>
<sequence>MDAFFLYSPLLPFFYQQWLLQQSQQAFYLQQLPSPPSSSDASEAESSPLRKKKAFQCHLCGKKLSRKFLLTGHLRTHSGEKPFRCAVCSKSFADRSNLRAHERTHSGEKPFACDLCDKRFALKSYLQKHRITHENDFKGKRPDDVPTVCRLQDITTQSAAQPTKTVTVEASAVDTQPVVEQAKSTPSEEASEDASEEAETTPTKTLAPSEEALFAYQGLATSRMLLACLLQVLFLSTTLCYSLVAIYHFLFFPYTLRGMSNFVFLIGSIAGALSVLIVVSLYQGLTVYSLRGAEMDEIPLAAGSARGSAIIAVAAALTLFAMGAILLVGQSTWKTNIEANFEKLIRLSFSKNDIALELSLLQSQFKCCGVRTNATSEPYMIWLDSMVPHAAYDASVRARPTLPWSCCARDTPGKCYNMRWERYLANITLEMDLEVENDRFAKFDEHRVRKMSQLEAWRKEGKKSVHMDRDCVVAFYGEMRSILFKPISIVFFVNGAFFAAVGAYMIYAVHFLSRTAKELTKTPEPTKKASQKPPETALEKPPENTPEKSEKTTRKTPEKTVSMVTTNKSAMVESTKQ</sequence>
<dbReference type="GO" id="GO:0000978">
    <property type="term" value="F:RNA polymerase II cis-regulatory region sequence-specific DNA binding"/>
    <property type="evidence" value="ECO:0007669"/>
    <property type="project" value="TreeGrafter"/>
</dbReference>
<dbReference type="InterPro" id="IPR018499">
    <property type="entry name" value="Tetraspanin/Peripherin"/>
</dbReference>
<dbReference type="SMART" id="SM00355">
    <property type="entry name" value="ZnF_C2H2"/>
    <property type="match status" value="3"/>
</dbReference>
<accession>A0AA39IKB1</accession>
<comment type="caution">
    <text evidence="15">The sequence shown here is derived from an EMBL/GenBank/DDBJ whole genome shotgun (WGS) entry which is preliminary data.</text>
</comment>
<proteinExistence type="predicted"/>
<protein>
    <recommendedName>
        <fullName evidence="14">C2H2-type domain-containing protein</fullName>
    </recommendedName>
</protein>
<dbReference type="EMBL" id="JAUCMV010000001">
    <property type="protein sequence ID" value="KAK0424644.1"/>
    <property type="molecule type" value="Genomic_DNA"/>
</dbReference>
<dbReference type="SUPFAM" id="SSF57667">
    <property type="entry name" value="beta-beta-alpha zinc fingers"/>
    <property type="match status" value="2"/>
</dbReference>
<dbReference type="InterPro" id="IPR013087">
    <property type="entry name" value="Znf_C2H2_type"/>
</dbReference>
<feature type="transmembrane region" description="Helical" evidence="13">
    <location>
        <begin position="305"/>
        <end position="328"/>
    </location>
</feature>
<evidence type="ECO:0000256" key="13">
    <source>
        <dbReference type="SAM" id="Phobius"/>
    </source>
</evidence>
<name>A0AA39IKB1_9BILA</name>
<feature type="compositionally biased region" description="Basic and acidic residues" evidence="12">
    <location>
        <begin position="537"/>
        <end position="558"/>
    </location>
</feature>
<dbReference type="PROSITE" id="PS00028">
    <property type="entry name" value="ZINC_FINGER_C2H2_1"/>
    <property type="match status" value="3"/>
</dbReference>
<dbReference type="InterPro" id="IPR036236">
    <property type="entry name" value="Znf_C2H2_sf"/>
</dbReference>
<keyword evidence="16" id="KW-1185">Reference proteome</keyword>
<feature type="transmembrane region" description="Helical" evidence="13">
    <location>
        <begin position="262"/>
        <end position="285"/>
    </location>
</feature>
<evidence type="ECO:0000256" key="12">
    <source>
        <dbReference type="SAM" id="MobiDB-lite"/>
    </source>
</evidence>
<dbReference type="GO" id="GO:0008270">
    <property type="term" value="F:zinc ion binding"/>
    <property type="evidence" value="ECO:0007669"/>
    <property type="project" value="UniProtKB-KW"/>
</dbReference>
<evidence type="ECO:0000256" key="4">
    <source>
        <dbReference type="ARBA" id="ARBA00022723"/>
    </source>
</evidence>
<dbReference type="PANTHER" id="PTHR24388:SF54">
    <property type="entry name" value="PROTEIN ESCARGOT"/>
    <property type="match status" value="1"/>
</dbReference>
<organism evidence="15 16">
    <name type="scientific">Steinernema hermaphroditum</name>
    <dbReference type="NCBI Taxonomy" id="289476"/>
    <lineage>
        <taxon>Eukaryota</taxon>
        <taxon>Metazoa</taxon>
        <taxon>Ecdysozoa</taxon>
        <taxon>Nematoda</taxon>
        <taxon>Chromadorea</taxon>
        <taxon>Rhabditida</taxon>
        <taxon>Tylenchina</taxon>
        <taxon>Panagrolaimomorpha</taxon>
        <taxon>Strongyloidoidea</taxon>
        <taxon>Steinernematidae</taxon>
        <taxon>Steinernema</taxon>
    </lineage>
</organism>
<feature type="compositionally biased region" description="Acidic residues" evidence="12">
    <location>
        <begin position="189"/>
        <end position="199"/>
    </location>
</feature>
<feature type="compositionally biased region" description="Polar residues" evidence="12">
    <location>
        <begin position="562"/>
        <end position="577"/>
    </location>
</feature>
<dbReference type="Gene3D" id="1.10.1450.10">
    <property type="entry name" value="Tetraspanin"/>
    <property type="match status" value="1"/>
</dbReference>
<keyword evidence="5" id="KW-0677">Repeat</keyword>
<evidence type="ECO:0000313" key="15">
    <source>
        <dbReference type="EMBL" id="KAK0424644.1"/>
    </source>
</evidence>
<gene>
    <name evidence="15" type="ORF">QR680_008767</name>
</gene>
<keyword evidence="4" id="KW-0479">Metal-binding</keyword>
<evidence type="ECO:0000256" key="2">
    <source>
        <dbReference type="ARBA" id="ARBA00004141"/>
    </source>
</evidence>
<keyword evidence="8 13" id="KW-1133">Transmembrane helix</keyword>
<keyword evidence="6 11" id="KW-0863">Zinc-finger</keyword>
<dbReference type="FunFam" id="3.30.160.60:FF:001049">
    <property type="entry name" value="zinc finger protein 319"/>
    <property type="match status" value="1"/>
</dbReference>
<feature type="region of interest" description="Disordered" evidence="12">
    <location>
        <begin position="177"/>
        <end position="204"/>
    </location>
</feature>
<evidence type="ECO:0000256" key="6">
    <source>
        <dbReference type="ARBA" id="ARBA00022771"/>
    </source>
</evidence>
<dbReference type="Gene3D" id="3.30.160.60">
    <property type="entry name" value="Classic Zinc Finger"/>
    <property type="match status" value="3"/>
</dbReference>
<feature type="domain" description="C2H2-type" evidence="14">
    <location>
        <begin position="55"/>
        <end position="82"/>
    </location>
</feature>
<feature type="transmembrane region" description="Helical" evidence="13">
    <location>
        <begin position="489"/>
        <end position="512"/>
    </location>
</feature>
<dbReference type="GO" id="GO:0016020">
    <property type="term" value="C:membrane"/>
    <property type="evidence" value="ECO:0007669"/>
    <property type="project" value="UniProtKB-SubCell"/>
</dbReference>
<evidence type="ECO:0000256" key="8">
    <source>
        <dbReference type="ARBA" id="ARBA00022989"/>
    </source>
</evidence>